<evidence type="ECO:0000313" key="3">
    <source>
        <dbReference type="Proteomes" id="UP001377804"/>
    </source>
</evidence>
<reference evidence="2 3" key="1">
    <citation type="submission" date="2023-10" db="EMBL/GenBank/DDBJ databases">
        <title>Holzapfeliella saturejae sp. nov. isolated from Satureja montana flowers.</title>
        <authorList>
            <person name="Alcantara C."/>
            <person name="Zuniga M."/>
            <person name="Landete J.M."/>
            <person name="Monedero V."/>
        </authorList>
    </citation>
    <scope>NUCLEOTIDE SEQUENCE [LARGE SCALE GENOMIC DNA]</scope>
    <source>
        <strain evidence="2 3">He02</strain>
    </source>
</reference>
<comment type="caution">
    <text evidence="2">The sequence shown here is derived from an EMBL/GenBank/DDBJ whole genome shotgun (WGS) entry which is preliminary data.</text>
</comment>
<dbReference type="InterPro" id="IPR018966">
    <property type="entry name" value="VTC_domain"/>
</dbReference>
<dbReference type="EMBL" id="JAWMWG010000005">
    <property type="protein sequence ID" value="MEJ6349003.1"/>
    <property type="molecule type" value="Genomic_DNA"/>
</dbReference>
<proteinExistence type="predicted"/>
<dbReference type="SUPFAM" id="SSF55154">
    <property type="entry name" value="CYTH-like phosphatases"/>
    <property type="match status" value="1"/>
</dbReference>
<evidence type="ECO:0000313" key="2">
    <source>
        <dbReference type="EMBL" id="MEJ6349003.1"/>
    </source>
</evidence>
<dbReference type="Gene3D" id="3.20.100.30">
    <property type="entry name" value="VTC, catalytic tunnel domain"/>
    <property type="match status" value="1"/>
</dbReference>
<evidence type="ECO:0000259" key="1">
    <source>
        <dbReference type="Pfam" id="PF09359"/>
    </source>
</evidence>
<dbReference type="InterPro" id="IPR033469">
    <property type="entry name" value="CYTH-like_dom_sf"/>
</dbReference>
<gene>
    <name evidence="2" type="ORF">R4Y45_07190</name>
</gene>
<dbReference type="Pfam" id="PF09359">
    <property type="entry name" value="VTC"/>
    <property type="match status" value="1"/>
</dbReference>
<dbReference type="CDD" id="cd07750">
    <property type="entry name" value="PolyPPase_VTC_like"/>
    <property type="match status" value="1"/>
</dbReference>
<feature type="domain" description="VTC" evidence="1">
    <location>
        <begin position="8"/>
        <end position="225"/>
    </location>
</feature>
<keyword evidence="3" id="KW-1185">Reference proteome</keyword>
<organism evidence="2 3">
    <name type="scientific">Holzapfeliella saturejae</name>
    <dbReference type="NCBI Taxonomy" id="3082953"/>
    <lineage>
        <taxon>Bacteria</taxon>
        <taxon>Bacillati</taxon>
        <taxon>Bacillota</taxon>
        <taxon>Bacilli</taxon>
        <taxon>Lactobacillales</taxon>
        <taxon>Lactobacillaceae</taxon>
        <taxon>Holzapfeliella</taxon>
    </lineage>
</organism>
<name>A0ABU8SHY4_9LACO</name>
<accession>A0ABU8SHY4</accession>
<protein>
    <submittedName>
        <fullName evidence="2">Polyphosphate polymerase domain-containing protein</fullName>
    </submittedName>
</protein>
<dbReference type="Proteomes" id="UP001377804">
    <property type="component" value="Unassembled WGS sequence"/>
</dbReference>
<dbReference type="InterPro" id="IPR042267">
    <property type="entry name" value="VTC_sf"/>
</dbReference>
<dbReference type="RefSeq" id="WP_339970535.1">
    <property type="nucleotide sequence ID" value="NZ_JAWMWG010000005.1"/>
</dbReference>
<sequence>MKLKHVFERKENKYLLSTKQFRAFKADLEHHMSLDQFGEHTISSIYYDTDDFKFINHSMQKPDYKEKFRIRQYGQFDSNGQFFLEIKKKVRGIVYKRRLTLSYNDYQLFKLNRKLDLNYVTHPQIAREINWLFNSNSRLYPRVAIMYDRLSYFCHEQPDFRVTFDQNIRFRDTNLDLEYGTYGNRVTNHFDVLMEVKAMGAYPLWFSQLLTKHGITKGKFSKYAYVYQHHLLNSQKELLSVI</sequence>